<protein>
    <submittedName>
        <fullName evidence="1">Uncharacterized protein</fullName>
    </submittedName>
</protein>
<dbReference type="EMBL" id="LR699553">
    <property type="protein sequence ID" value="VVD28447.1"/>
    <property type="molecule type" value="Genomic_DNA"/>
</dbReference>
<organism evidence="1 2">
    <name type="scientific">Paraburkholderia dioscoreae</name>
    <dbReference type="NCBI Taxonomy" id="2604047"/>
    <lineage>
        <taxon>Bacteria</taxon>
        <taxon>Pseudomonadati</taxon>
        <taxon>Pseudomonadota</taxon>
        <taxon>Betaproteobacteria</taxon>
        <taxon>Burkholderiales</taxon>
        <taxon>Burkholderiaceae</taxon>
        <taxon>Paraburkholderia</taxon>
    </lineage>
</organism>
<evidence type="ECO:0000313" key="1">
    <source>
        <dbReference type="EMBL" id="VVD28447.1"/>
    </source>
</evidence>
<dbReference type="AlphaFoldDB" id="A0A5Q4YT39"/>
<dbReference type="Proteomes" id="UP000325811">
    <property type="component" value="Chromosome I"/>
</dbReference>
<sequence>MSAVLDMKCARLHRGGRRTDRHDRQSGGQYCEPTAAITTYEQSHHRSSGLTGVMEQAFERAMRAQRVRIDDSTADGTGG</sequence>
<reference evidence="1 2" key="1">
    <citation type="submission" date="2019-08" db="EMBL/GenBank/DDBJ databases">
        <authorList>
            <person name="Herpell B J."/>
        </authorList>
    </citation>
    <scope>NUCLEOTIDE SEQUENCE [LARGE SCALE GENOMIC DNA]</scope>
    <source>
        <strain evidence="2">Msb3</strain>
    </source>
</reference>
<name>A0A5Q4YT39_9BURK</name>
<dbReference type="KEGG" id="pdio:PDMSB3_1991"/>
<gene>
    <name evidence="1" type="ORF">PDMSB3_1991</name>
</gene>
<proteinExistence type="predicted"/>
<evidence type="ECO:0000313" key="2">
    <source>
        <dbReference type="Proteomes" id="UP000325811"/>
    </source>
</evidence>
<accession>A0A5Q4YT39</accession>
<keyword evidence="2" id="KW-1185">Reference proteome</keyword>